<gene>
    <name evidence="1" type="ORF">FHR36_003589</name>
</gene>
<dbReference type="EMBL" id="JAMZDX010000003">
    <property type="protein sequence ID" value="MCP2310456.1"/>
    <property type="molecule type" value="Genomic_DNA"/>
</dbReference>
<dbReference type="Proteomes" id="UP001206483">
    <property type="component" value="Unassembled WGS sequence"/>
</dbReference>
<evidence type="ECO:0000313" key="2">
    <source>
        <dbReference type="Proteomes" id="UP001206483"/>
    </source>
</evidence>
<protein>
    <submittedName>
        <fullName evidence="1">Uncharacterized protein</fullName>
    </submittedName>
</protein>
<evidence type="ECO:0000313" key="1">
    <source>
        <dbReference type="EMBL" id="MCP2310456.1"/>
    </source>
</evidence>
<accession>A0ABT1J021</accession>
<dbReference type="RefSeq" id="WP_253798401.1">
    <property type="nucleotide sequence ID" value="NZ_BAAAUB010000014.1"/>
</dbReference>
<organism evidence="1 2">
    <name type="scientific">Kitasatospora paracochleata</name>
    <dbReference type="NCBI Taxonomy" id="58354"/>
    <lineage>
        <taxon>Bacteria</taxon>
        <taxon>Bacillati</taxon>
        <taxon>Actinomycetota</taxon>
        <taxon>Actinomycetes</taxon>
        <taxon>Kitasatosporales</taxon>
        <taxon>Streptomycetaceae</taxon>
        <taxon>Kitasatospora</taxon>
    </lineage>
</organism>
<proteinExistence type="predicted"/>
<sequence length="194" mass="20049">MSTYAAVTAVPAEQVLTALGSSKLGGYLYRGTPDAPGTSVLFDPPKPRFGRISRRRLVAPASNLAFELQAPVWLIESTEGGAGATACYADGGCDGLGWAADWTPPADPAELAAHLADWNEYCGAIAGKAGLADPAALAAIRNDPAADGTRTGSDELLRRLCALVGAPPVVVGQSLFRQAGPAGREFTRFEARGH</sequence>
<keyword evidence="2" id="KW-1185">Reference proteome</keyword>
<reference evidence="1 2" key="1">
    <citation type="submission" date="2022-06" db="EMBL/GenBank/DDBJ databases">
        <title>Sequencing the genomes of 1000 actinobacteria strains.</title>
        <authorList>
            <person name="Klenk H.-P."/>
        </authorList>
    </citation>
    <scope>NUCLEOTIDE SEQUENCE [LARGE SCALE GENOMIC DNA]</scope>
    <source>
        <strain evidence="1 2">DSM 41656</strain>
    </source>
</reference>
<comment type="caution">
    <text evidence="1">The sequence shown here is derived from an EMBL/GenBank/DDBJ whole genome shotgun (WGS) entry which is preliminary data.</text>
</comment>
<name>A0ABT1J021_9ACTN</name>